<dbReference type="Proteomes" id="UP000663834">
    <property type="component" value="Unassembled WGS sequence"/>
</dbReference>
<dbReference type="GO" id="GO:0005634">
    <property type="term" value="C:nucleus"/>
    <property type="evidence" value="ECO:0007669"/>
    <property type="project" value="TreeGrafter"/>
</dbReference>
<dbReference type="InterPro" id="IPR028889">
    <property type="entry name" value="USP"/>
</dbReference>
<evidence type="ECO:0000259" key="7">
    <source>
        <dbReference type="PROSITE" id="PS51022"/>
    </source>
</evidence>
<name>A0A815ZKN9_9BILA</name>
<dbReference type="InterPro" id="IPR056850">
    <property type="entry name" value="ARM_UBP34_24_USP9X_Y"/>
</dbReference>
<keyword evidence="1" id="KW-0597">Phosphoprotein</keyword>
<evidence type="ECO:0008006" key="10">
    <source>
        <dbReference type="Google" id="ProtNLM"/>
    </source>
</evidence>
<organism evidence="8 9">
    <name type="scientific">Rotaria magnacalcarata</name>
    <dbReference type="NCBI Taxonomy" id="392030"/>
    <lineage>
        <taxon>Eukaryota</taxon>
        <taxon>Metazoa</taxon>
        <taxon>Spiralia</taxon>
        <taxon>Gnathifera</taxon>
        <taxon>Rotifera</taxon>
        <taxon>Eurotatoria</taxon>
        <taxon>Bdelloidea</taxon>
        <taxon>Philodinida</taxon>
        <taxon>Philodinidae</taxon>
        <taxon>Rotaria</taxon>
    </lineage>
</organism>
<dbReference type="Pfam" id="PF00443">
    <property type="entry name" value="UCH"/>
    <property type="match status" value="1"/>
</dbReference>
<comment type="caution">
    <text evidence="8">The sequence shown here is derived from an EMBL/GenBank/DDBJ whole genome shotgun (WGS) entry which is preliminary data.</text>
</comment>
<feature type="region of interest" description="Disordered" evidence="5">
    <location>
        <begin position="1"/>
        <end position="27"/>
    </location>
</feature>
<protein>
    <recommendedName>
        <fullName evidence="10">Ubiquitinyl hydrolase 1</fullName>
    </recommendedName>
</protein>
<evidence type="ECO:0000256" key="4">
    <source>
        <dbReference type="ARBA" id="ARBA00022801"/>
    </source>
</evidence>
<sequence>MTAKEDLVEPTVSNGQQTTTDTIDQQQTPLDYQTSITIENESEEVEVEITYDENGEPKFPLDDLLKLEEQVSRVRWIVPVLPDGELIKCLRTTVCFAREKVDTKSESCQRFIRDSLVTSFTKIFCDEAVGGWKNDIYIAIYNNAMLFIQLCAFKIDDDCFPLLDVLSFVMNPTGRFVMNPTGRYHQANHNRTSLYHLKNDVEPYAAAMEYRFPQRGWLVDFINKFGELGGFDKILNRFISSETKLTISVVIALLKPWGLCYEYLTQSTIEKYFARIIEFVPLFLNQLTENDFKVEVKTESKNDSLSAVIKWLRYLASRLPNSDRACRDLDELRLKMILRLLQTNSFSGKMNALNEVHKLLPSLTPIHRSTLNRSDDSEGLTPEKFIQWIQEHQILDIVLRDCLHQPQYVEKLERILRFMIKEQALSRNDLAKIWNASCGKHEAIEKNVHDLLAKLAWDFSPEQLEQLFDCFRESWTKASKKQREKLLELIRRLAEDDKEGLMANKVLELLWNISHDKLFPNEIIDQALAAHLKILDYSCLPEKEKTKLSWIDRMMEEVKQDQHVIISLKQMREICTQFSDHAYMHNMSRISYPLNRISLIDRLEDKHKITRVITENLCHYMENTRNCREETKKILPPEDYYPDGRFNHNQQINERLVFLKFILKEGRMNLCFDFTKMLWITLAEQPVYPSDREQCFRWFAEIIDEVGFDFKTGKDFFQNHFMKLEPHLLTDLGMNCFDRFFKSVNAQLNKFLPKRRSMRLINDEDLVGIEYLWKLILNGSDIVANRGIQLIKEVYTNISPSLKNDIKRIHQTFLSECFKRLRVVYDKIKSKTTQATHQQIINSLIRILVVLREYLAECDYSYHKDRHSLPISRAFRGRPVILVFRVNTGQNRQIDDYENPSHLNETWGHIRRMIYNRYKTIYGILELYGNNTLIYPEDDNKTLAQTDGRDRIAITVRWVQQTAHNVSSDESSSSGSEMNNNISSSVSSVHHTRILDPIDLHTESALPSVIFSQKHEYYQFLIELSDMGCKENNIRLRDTARQILDLVPVDPHANATFINCIASSKPNSDENMTRLKNYYFPSSPTQMLYNLKTTLVLLVPAILSNDSNEIESIYVRFLNTGGLVCLLSILTQKQIVDQCDMKTRKSIYLIIFNIIKRVLVILGFYQLKMSNAPIDNDPLDQILSSMSTVTVGENHTPIPLEKKIALLLFKHMNDFPIPKNSFLQYNHIMDFIRLIWCLASNNKQISFDVNIKNDFNAIHQTFKLENVNTNDQLVISDYAEEDVESQSACREILELFCVSIALVPTSVQQLLKENFLEYFLMDLILYCHYSAIRHTASEQILMLTTRCSQGQSENLLKYLIDKQFQIFNKHSNSLKIYSSYSSDFFLLLCRLLSFAYQNQILPSNTDQQLHDEILWLKNLQLPVDDHLLRGHLNLAKELLQFQPSERKRFYGIDQLLIQQIIEQFLFPASTLLYQLRSTRRKSIVSEINDNDDSELKDPSAPICQTPITISAAFDLLVILGTNCIDNVKLIDKYMTDLFYSAPDSNLHEWDFSLPIGSRPNDGFVGLKNAGATCYMNSVLQQLFMIQPLRTALLSVKIPLEYGDDEPEDDDLRRDTYDSYSDTKSSAKDKDNKTTVSPAKDVASDRNEYNIQILRQIQRIFGYLLESKLQFYIPRGFWKIFKFAGEPVNLRDQQDSVEFLNTVVDSVDEALKTLNLPQICSKVLGGKFADQKICKDCPHRYSREEDFTLISVDIRHSQNLKESLEQYVIGELLDGPNAYHCEKCNKKVDTVKRTCFKKLPPILAIQLKRFDYDWERETPIKFNDYFEFPRELDMEPYTVQGLAKAEGTSVIDENTTDDQTSTNTNSNDGTCYKLVGIIVHMGQANGGHYYSFIQNKNESDSSFSSNWYKFDDTDVSECKMDDDEELRSQCFGGDNPPSSFDQPAMKRQRRWWNAYILFYEKIQTGAANSIENLEKDLAQLQLYDQTQRMPISVERSVRKQNIKFLHNRLLFSSEYFIFMKRLVQNNVQHLLNTLPQAQNDKKESVTNTIEELAFICVQIATKFIFSIGWHTKKALRGQTNEWTEAISHCLRLSRKARYYLANEVLVKYPNRFQEYLIDCTSADIRNAFGRVLVALARNSRVDDEDSNRLPDQIFVEESIIFNVVRLLKKEMLDNVKMSAQYFQFFILYSSHGRYECEKLIRLNVPTFFAHMAFDDLPATSITRFNEPSKFSIILSTLIRCYDVSALCKTKQPNNELLSNPFNIYDNNPICPIPEEMINIVYKNEKFLRRLIEDSSTCEELHGLLRFLVWENPNVTCAILHEMVGSLSKLYANDLRSHLDILYLVLSVEDSWQEDRILYVLKGIPISNEKQINNENALPSTTLNKNQKNTRQTLFDIFSKLESSSEKRAYQLVKMLYLLFAKCGSALSALQTDQDIKRHWIHVVRWLRDQLEGQNHIPSNQSYYPTQGQIASNDISQGYFLERTQSAQSLLEKAWDLCSEKDYDEIGSNSDEFDEN</sequence>
<dbReference type="InterPro" id="IPR004172">
    <property type="entry name" value="L27_dom"/>
</dbReference>
<dbReference type="InterPro" id="IPR018200">
    <property type="entry name" value="USP_CS"/>
</dbReference>
<dbReference type="Pfam" id="PF25010">
    <property type="entry name" value="ARM_UBP24_USP9X-Y"/>
    <property type="match status" value="1"/>
</dbReference>
<feature type="domain" description="L27" evidence="7">
    <location>
        <begin position="780"/>
        <end position="836"/>
    </location>
</feature>
<dbReference type="InterPro" id="IPR050164">
    <property type="entry name" value="Peptidase_C19"/>
</dbReference>
<dbReference type="Pfam" id="PF12030">
    <property type="entry name" value="DUF3517"/>
    <property type="match status" value="1"/>
</dbReference>
<gene>
    <name evidence="8" type="ORF">KQP761_LOCUS20655</name>
</gene>
<feature type="region of interest" description="Disordered" evidence="5">
    <location>
        <begin position="1604"/>
        <end position="1640"/>
    </location>
</feature>
<evidence type="ECO:0000313" key="8">
    <source>
        <dbReference type="EMBL" id="CAF1585943.1"/>
    </source>
</evidence>
<dbReference type="PROSITE" id="PS51022">
    <property type="entry name" value="L27"/>
    <property type="match status" value="1"/>
</dbReference>
<evidence type="ECO:0000256" key="2">
    <source>
        <dbReference type="ARBA" id="ARBA00022670"/>
    </source>
</evidence>
<evidence type="ECO:0000259" key="6">
    <source>
        <dbReference type="PROSITE" id="PS50235"/>
    </source>
</evidence>
<dbReference type="OrthoDB" id="289038at2759"/>
<keyword evidence="3" id="KW-0833">Ubl conjugation pathway</keyword>
<evidence type="ECO:0000313" key="9">
    <source>
        <dbReference type="Proteomes" id="UP000663834"/>
    </source>
</evidence>
<evidence type="ECO:0000256" key="5">
    <source>
        <dbReference type="SAM" id="MobiDB-lite"/>
    </source>
</evidence>
<dbReference type="GO" id="GO:0006508">
    <property type="term" value="P:proteolysis"/>
    <property type="evidence" value="ECO:0007669"/>
    <property type="project" value="UniProtKB-KW"/>
</dbReference>
<dbReference type="Pfam" id="PF22900">
    <property type="entry name" value="UCH_UBL1"/>
    <property type="match status" value="1"/>
</dbReference>
<dbReference type="InterPro" id="IPR038765">
    <property type="entry name" value="Papain-like_cys_pep_sf"/>
</dbReference>
<keyword evidence="2" id="KW-0645">Protease</keyword>
<dbReference type="PANTHER" id="PTHR24006">
    <property type="entry name" value="UBIQUITIN CARBOXYL-TERMINAL HYDROLASE"/>
    <property type="match status" value="1"/>
</dbReference>
<dbReference type="Gene3D" id="3.90.70.10">
    <property type="entry name" value="Cysteine proteinases"/>
    <property type="match status" value="1"/>
</dbReference>
<evidence type="ECO:0000256" key="3">
    <source>
        <dbReference type="ARBA" id="ARBA00022786"/>
    </source>
</evidence>
<dbReference type="InterPro" id="IPR055176">
    <property type="entry name" value="UBP24/USP9X/USP9Y_UBL"/>
</dbReference>
<dbReference type="PANTHER" id="PTHR24006:SF925">
    <property type="entry name" value="UBIQUITINYL HYDROLASE 1"/>
    <property type="match status" value="1"/>
</dbReference>
<accession>A0A815ZKN9</accession>
<dbReference type="GO" id="GO:0016477">
    <property type="term" value="P:cell migration"/>
    <property type="evidence" value="ECO:0007669"/>
    <property type="project" value="TreeGrafter"/>
</dbReference>
<dbReference type="SUPFAM" id="SSF54001">
    <property type="entry name" value="Cysteine proteinases"/>
    <property type="match status" value="1"/>
</dbReference>
<feature type="domain" description="USP" evidence="6">
    <location>
        <begin position="1564"/>
        <end position="1961"/>
    </location>
</feature>
<keyword evidence="4" id="KW-0378">Hydrolase</keyword>
<dbReference type="CDD" id="cd02659">
    <property type="entry name" value="peptidase_C19C"/>
    <property type="match status" value="1"/>
</dbReference>
<dbReference type="PROSITE" id="PS00972">
    <property type="entry name" value="USP_1"/>
    <property type="match status" value="1"/>
</dbReference>
<dbReference type="InterPro" id="IPR021905">
    <property type="entry name" value="DUF3517"/>
</dbReference>
<dbReference type="PROSITE" id="PS00973">
    <property type="entry name" value="USP_2"/>
    <property type="match status" value="1"/>
</dbReference>
<dbReference type="GO" id="GO:0005829">
    <property type="term" value="C:cytosol"/>
    <property type="evidence" value="ECO:0007669"/>
    <property type="project" value="TreeGrafter"/>
</dbReference>
<dbReference type="GO" id="GO:0004843">
    <property type="term" value="F:cysteine-type deubiquitinase activity"/>
    <property type="evidence" value="ECO:0007669"/>
    <property type="project" value="InterPro"/>
</dbReference>
<reference evidence="8" key="1">
    <citation type="submission" date="2021-02" db="EMBL/GenBank/DDBJ databases">
        <authorList>
            <person name="Nowell W R."/>
        </authorList>
    </citation>
    <scope>NUCLEOTIDE SEQUENCE</scope>
</reference>
<dbReference type="GO" id="GO:0016579">
    <property type="term" value="P:protein deubiquitination"/>
    <property type="evidence" value="ECO:0007669"/>
    <property type="project" value="InterPro"/>
</dbReference>
<evidence type="ECO:0000256" key="1">
    <source>
        <dbReference type="ARBA" id="ARBA00022553"/>
    </source>
</evidence>
<feature type="compositionally biased region" description="Low complexity" evidence="5">
    <location>
        <begin position="16"/>
        <end position="27"/>
    </location>
</feature>
<dbReference type="PROSITE" id="PS50235">
    <property type="entry name" value="USP_3"/>
    <property type="match status" value="1"/>
</dbReference>
<proteinExistence type="predicted"/>
<dbReference type="InterPro" id="IPR001394">
    <property type="entry name" value="Peptidase_C19_UCH"/>
</dbReference>
<dbReference type="EMBL" id="CAJNOW010010680">
    <property type="protein sequence ID" value="CAF1585943.1"/>
    <property type="molecule type" value="Genomic_DNA"/>
</dbReference>